<feature type="region of interest" description="Disordered" evidence="1">
    <location>
        <begin position="60"/>
        <end position="146"/>
    </location>
</feature>
<feature type="compositionally biased region" description="Polar residues" evidence="1">
    <location>
        <begin position="104"/>
        <end position="119"/>
    </location>
</feature>
<protein>
    <submittedName>
        <fullName evidence="3">Uncharacterized protein</fullName>
    </submittedName>
</protein>
<gene>
    <name evidence="3" type="ORF">SAMN05216499_117127</name>
</gene>
<keyword evidence="2" id="KW-0812">Transmembrane</keyword>
<organism evidence="3 4">
    <name type="scientific">Actinacidiphila paucisporea</name>
    <dbReference type="NCBI Taxonomy" id="310782"/>
    <lineage>
        <taxon>Bacteria</taxon>
        <taxon>Bacillati</taxon>
        <taxon>Actinomycetota</taxon>
        <taxon>Actinomycetes</taxon>
        <taxon>Kitasatosporales</taxon>
        <taxon>Streptomycetaceae</taxon>
        <taxon>Actinacidiphila</taxon>
    </lineage>
</organism>
<reference evidence="3 4" key="1">
    <citation type="submission" date="2016-11" db="EMBL/GenBank/DDBJ databases">
        <authorList>
            <person name="Jaros S."/>
            <person name="Januszkiewicz K."/>
            <person name="Wedrychowicz H."/>
        </authorList>
    </citation>
    <scope>NUCLEOTIDE SEQUENCE [LARGE SCALE GENOMIC DNA]</scope>
    <source>
        <strain evidence="3 4">CGMCC 4.2025</strain>
    </source>
</reference>
<proteinExistence type="predicted"/>
<dbReference type="STRING" id="310782.SAMN05216499_117127"/>
<keyword evidence="2" id="KW-1133">Transmembrane helix</keyword>
<feature type="compositionally biased region" description="Gly residues" evidence="1">
    <location>
        <begin position="79"/>
        <end position="89"/>
    </location>
</feature>
<feature type="transmembrane region" description="Helical" evidence="2">
    <location>
        <begin position="36"/>
        <end position="57"/>
    </location>
</feature>
<sequence length="271" mass="26166">MSDFDSKNTQETGFPSGGSVAGNSGARRSRANRKRAGIAAALVCAVAAVCTGCSTSGSTAAAASSSSPSSSTSSTAGHGIPGGKAGAGGSNARSGPAAGGSSGTVDSTSASGFTLTTPAGQKVTVKEASSTTYEKGTSQASASAVTTGESVLVLGTTTSTTITATQVTVEAAGSEGSAASTAAGVVPFTQGAPSAAKKVGQIPANYTEGSGTIVSGTPANNATEAALAAYPGGVVDRVVKLSNGEYEAHYIGVNWPHHIFIDQAYKVVGAF</sequence>
<keyword evidence="2" id="KW-0472">Membrane</keyword>
<name>A0A1M7N3Z2_9ACTN</name>
<evidence type="ECO:0000256" key="1">
    <source>
        <dbReference type="SAM" id="MobiDB-lite"/>
    </source>
</evidence>
<keyword evidence="4" id="KW-1185">Reference proteome</keyword>
<evidence type="ECO:0000256" key="2">
    <source>
        <dbReference type="SAM" id="Phobius"/>
    </source>
</evidence>
<accession>A0A1M7N3Z2</accession>
<feature type="compositionally biased region" description="Polar residues" evidence="1">
    <location>
        <begin position="127"/>
        <end position="146"/>
    </location>
</feature>
<dbReference type="Proteomes" id="UP000184111">
    <property type="component" value="Unassembled WGS sequence"/>
</dbReference>
<dbReference type="EMBL" id="FRBI01000017">
    <property type="protein sequence ID" value="SHM98245.1"/>
    <property type="molecule type" value="Genomic_DNA"/>
</dbReference>
<evidence type="ECO:0000313" key="3">
    <source>
        <dbReference type="EMBL" id="SHM98245.1"/>
    </source>
</evidence>
<feature type="compositionally biased region" description="Low complexity" evidence="1">
    <location>
        <begin position="60"/>
        <end position="78"/>
    </location>
</feature>
<evidence type="ECO:0000313" key="4">
    <source>
        <dbReference type="Proteomes" id="UP000184111"/>
    </source>
</evidence>
<feature type="region of interest" description="Disordered" evidence="1">
    <location>
        <begin position="1"/>
        <end position="33"/>
    </location>
</feature>
<dbReference type="AlphaFoldDB" id="A0A1M7N3Z2"/>